<organism evidence="2">
    <name type="scientific">Sesamum calycinum</name>
    <dbReference type="NCBI Taxonomy" id="2727403"/>
    <lineage>
        <taxon>Eukaryota</taxon>
        <taxon>Viridiplantae</taxon>
        <taxon>Streptophyta</taxon>
        <taxon>Embryophyta</taxon>
        <taxon>Tracheophyta</taxon>
        <taxon>Spermatophyta</taxon>
        <taxon>Magnoliopsida</taxon>
        <taxon>eudicotyledons</taxon>
        <taxon>Gunneridae</taxon>
        <taxon>Pentapetalae</taxon>
        <taxon>asterids</taxon>
        <taxon>lamiids</taxon>
        <taxon>Lamiales</taxon>
        <taxon>Pedaliaceae</taxon>
        <taxon>Sesamum</taxon>
    </lineage>
</organism>
<gene>
    <name evidence="2" type="ORF">Scaly_0436100</name>
</gene>
<reference evidence="2" key="2">
    <citation type="journal article" date="2024" name="Plant">
        <title>Genomic evolution and insights into agronomic trait innovations of Sesamum species.</title>
        <authorList>
            <person name="Miao H."/>
            <person name="Wang L."/>
            <person name="Qu L."/>
            <person name="Liu H."/>
            <person name="Sun Y."/>
            <person name="Le M."/>
            <person name="Wang Q."/>
            <person name="Wei S."/>
            <person name="Zheng Y."/>
            <person name="Lin W."/>
            <person name="Duan Y."/>
            <person name="Cao H."/>
            <person name="Xiong S."/>
            <person name="Wang X."/>
            <person name="Wei L."/>
            <person name="Li C."/>
            <person name="Ma Q."/>
            <person name="Ju M."/>
            <person name="Zhao R."/>
            <person name="Li G."/>
            <person name="Mu C."/>
            <person name="Tian Q."/>
            <person name="Mei H."/>
            <person name="Zhang T."/>
            <person name="Gao T."/>
            <person name="Zhang H."/>
        </authorList>
    </citation>
    <scope>NUCLEOTIDE SEQUENCE</scope>
    <source>
        <strain evidence="2">KEN8</strain>
    </source>
</reference>
<accession>A0AAW2SE79</accession>
<comment type="caution">
    <text evidence="2">The sequence shown here is derived from an EMBL/GenBank/DDBJ whole genome shotgun (WGS) entry which is preliminary data.</text>
</comment>
<name>A0AAW2SE79_9LAMI</name>
<dbReference type="EMBL" id="JACGWM010000002">
    <property type="protein sequence ID" value="KAL0390790.1"/>
    <property type="molecule type" value="Genomic_DNA"/>
</dbReference>
<dbReference type="AlphaFoldDB" id="A0AAW2SE79"/>
<feature type="region of interest" description="Disordered" evidence="1">
    <location>
        <begin position="1"/>
        <end position="73"/>
    </location>
</feature>
<reference evidence="2" key="1">
    <citation type="submission" date="2020-06" db="EMBL/GenBank/DDBJ databases">
        <authorList>
            <person name="Li T."/>
            <person name="Hu X."/>
            <person name="Zhang T."/>
            <person name="Song X."/>
            <person name="Zhang H."/>
            <person name="Dai N."/>
            <person name="Sheng W."/>
            <person name="Hou X."/>
            <person name="Wei L."/>
        </authorList>
    </citation>
    <scope>NUCLEOTIDE SEQUENCE</scope>
    <source>
        <strain evidence="2">KEN8</strain>
        <tissue evidence="2">Leaf</tissue>
    </source>
</reference>
<evidence type="ECO:0000313" key="2">
    <source>
        <dbReference type="EMBL" id="KAL0390790.1"/>
    </source>
</evidence>
<evidence type="ECO:0000256" key="1">
    <source>
        <dbReference type="SAM" id="MobiDB-lite"/>
    </source>
</evidence>
<protein>
    <submittedName>
        <fullName evidence="2">Uncharacterized protein</fullName>
    </submittedName>
</protein>
<sequence length="144" mass="15600">MDALPPVKPQQFDVMDQSLRDADPAPLPQETVGAGVGAGAGAGEQTNKAKTLKDAVKPKHKRKKKNSSSTALERQGCLAAEYGNEVWVLWNSCLQMKFHGIRNAEELADMVSNISVDHPSKLYSISNISDGDLVHCYSDTECEA</sequence>
<proteinExistence type="predicted"/>